<comment type="caution">
    <text evidence="2">The sequence shown here is derived from an EMBL/GenBank/DDBJ whole genome shotgun (WGS) entry which is preliminary data.</text>
</comment>
<feature type="region of interest" description="Disordered" evidence="1">
    <location>
        <begin position="103"/>
        <end position="185"/>
    </location>
</feature>
<evidence type="ECO:0000256" key="1">
    <source>
        <dbReference type="SAM" id="MobiDB-lite"/>
    </source>
</evidence>
<dbReference type="OrthoDB" id="118594at2759"/>
<name>A0A9W6Y4E9_9STRA</name>
<evidence type="ECO:0000313" key="2">
    <source>
        <dbReference type="EMBL" id="GMF52582.1"/>
    </source>
</evidence>
<proteinExistence type="predicted"/>
<dbReference type="AlphaFoldDB" id="A0A9W6Y4E9"/>
<sequence length="211" mass="22461">MKEAPSAKWLFIDSIADKTQRKFYQLVLLGIAGYPFTNLLPADEFYGNMTEILDAYSLIMNVTRFNIDSEQHVWLTGNSYSSAKDLEGEYLGDVLRSWLSHTSTPGATTAAPTSTPEATTAAPTSMPEATTAAPTSTPEATTGSPQVTTAAPQVTTAAPTSATPTKKPTPTTAPPETLAPSPASQQAQLLEALRELLCSLLSQFHIQAPLC</sequence>
<gene>
    <name evidence="2" type="ORF">Plil01_001716400</name>
</gene>
<protein>
    <submittedName>
        <fullName evidence="2">Unnamed protein product</fullName>
    </submittedName>
</protein>
<evidence type="ECO:0000313" key="3">
    <source>
        <dbReference type="Proteomes" id="UP001165083"/>
    </source>
</evidence>
<accession>A0A9W6Y4E9</accession>
<dbReference type="EMBL" id="BSXW01005710">
    <property type="protein sequence ID" value="GMF52582.1"/>
    <property type="molecule type" value="Genomic_DNA"/>
</dbReference>
<reference evidence="2" key="1">
    <citation type="submission" date="2023-04" db="EMBL/GenBank/DDBJ databases">
        <title>Phytophthora lilii NBRC 32176.</title>
        <authorList>
            <person name="Ichikawa N."/>
            <person name="Sato H."/>
            <person name="Tonouchi N."/>
        </authorList>
    </citation>
    <scope>NUCLEOTIDE SEQUENCE</scope>
    <source>
        <strain evidence="2">NBRC 32176</strain>
    </source>
</reference>
<organism evidence="2 3">
    <name type="scientific">Phytophthora lilii</name>
    <dbReference type="NCBI Taxonomy" id="2077276"/>
    <lineage>
        <taxon>Eukaryota</taxon>
        <taxon>Sar</taxon>
        <taxon>Stramenopiles</taxon>
        <taxon>Oomycota</taxon>
        <taxon>Peronosporomycetes</taxon>
        <taxon>Peronosporales</taxon>
        <taxon>Peronosporaceae</taxon>
        <taxon>Phytophthora</taxon>
    </lineage>
</organism>
<dbReference type="Proteomes" id="UP001165083">
    <property type="component" value="Unassembled WGS sequence"/>
</dbReference>
<keyword evidence="3" id="KW-1185">Reference proteome</keyword>